<evidence type="ECO:0000256" key="2">
    <source>
        <dbReference type="ARBA" id="ARBA00022723"/>
    </source>
</evidence>
<evidence type="ECO:0000256" key="3">
    <source>
        <dbReference type="ARBA" id="ARBA00022801"/>
    </source>
</evidence>
<dbReference type="SMART" id="SM00849">
    <property type="entry name" value="Lactamase_B"/>
    <property type="match status" value="1"/>
</dbReference>
<organism evidence="6 7">
    <name type="scientific">Luteipulveratus mongoliensis</name>
    <dbReference type="NCBI Taxonomy" id="571913"/>
    <lineage>
        <taxon>Bacteria</taxon>
        <taxon>Bacillati</taxon>
        <taxon>Actinomycetota</taxon>
        <taxon>Actinomycetes</taxon>
        <taxon>Micrococcales</taxon>
        <taxon>Dermacoccaceae</taxon>
        <taxon>Luteipulveratus</taxon>
    </lineage>
</organism>
<dbReference type="CDD" id="cd16277">
    <property type="entry name" value="metallo-hydrolase-like_MBL-fold"/>
    <property type="match status" value="1"/>
</dbReference>
<sequence>MTGPARRADLQVGDTTVTYVPDGHGWLDPAATFPASQPHGWDVHDSYLREDGRFVVSIGSFLIRTPGHAVLVDLGIGAVDFEVPGLAEFHGGELLANLAAEGLAPSDIDTVVFTHLHHDHVGWTTNLAPAPNATTERAPDGLTFPRARHLVGRDEWTHWHGTDDPVGPHPLWVQAPLEGVVELVDDGDVVAPGVRVTSTPGHTPGHLSLLVEDPAEPSPGVLVLGDVMHSQVQVAEHGWSFVFDHDPVLAGKTRERVLGEAQETGVRIAGGHFADHVFGTVRAATATRAWAGQR</sequence>
<dbReference type="PANTHER" id="PTHR42978">
    <property type="entry name" value="QUORUM-QUENCHING LACTONASE YTNP-RELATED-RELATED"/>
    <property type="match status" value="1"/>
</dbReference>
<dbReference type="InterPro" id="IPR051013">
    <property type="entry name" value="MBL_superfamily_lactonases"/>
</dbReference>
<evidence type="ECO:0000313" key="7">
    <source>
        <dbReference type="Proteomes" id="UP000066480"/>
    </source>
</evidence>
<dbReference type="EMBL" id="CP011112">
    <property type="protein sequence ID" value="AKU15412.1"/>
    <property type="molecule type" value="Genomic_DNA"/>
</dbReference>
<feature type="domain" description="Metallo-beta-lactamase" evidence="5">
    <location>
        <begin position="57"/>
        <end position="272"/>
    </location>
</feature>
<dbReference type="InterPro" id="IPR036866">
    <property type="entry name" value="RibonucZ/Hydroxyglut_hydro"/>
</dbReference>
<name>A0A0K1JFB0_9MICO</name>
<dbReference type="Gene3D" id="3.60.15.10">
    <property type="entry name" value="Ribonuclease Z/Hydroxyacylglutathione hydrolase-like"/>
    <property type="match status" value="1"/>
</dbReference>
<dbReference type="GO" id="GO:0016787">
    <property type="term" value="F:hydrolase activity"/>
    <property type="evidence" value="ECO:0007669"/>
    <property type="project" value="UniProtKB-KW"/>
</dbReference>
<gene>
    <name evidence="6" type="ORF">VV02_05260</name>
</gene>
<keyword evidence="2" id="KW-0479">Metal-binding</keyword>
<comment type="similarity">
    <text evidence="1">Belongs to the metallo-beta-lactamase superfamily.</text>
</comment>
<dbReference type="KEGG" id="lmoi:VV02_05260"/>
<dbReference type="OrthoDB" id="3196337at2"/>
<keyword evidence="3" id="KW-0378">Hydrolase</keyword>
<keyword evidence="4" id="KW-0862">Zinc</keyword>
<dbReference type="RefSeq" id="WP_052590299.1">
    <property type="nucleotide sequence ID" value="NZ_CP011112.1"/>
</dbReference>
<evidence type="ECO:0000256" key="4">
    <source>
        <dbReference type="ARBA" id="ARBA00022833"/>
    </source>
</evidence>
<dbReference type="GO" id="GO:0046872">
    <property type="term" value="F:metal ion binding"/>
    <property type="evidence" value="ECO:0007669"/>
    <property type="project" value="UniProtKB-KW"/>
</dbReference>
<dbReference type="SUPFAM" id="SSF56281">
    <property type="entry name" value="Metallo-hydrolase/oxidoreductase"/>
    <property type="match status" value="1"/>
</dbReference>
<evidence type="ECO:0000313" key="6">
    <source>
        <dbReference type="EMBL" id="AKU15412.1"/>
    </source>
</evidence>
<evidence type="ECO:0000256" key="1">
    <source>
        <dbReference type="ARBA" id="ARBA00007749"/>
    </source>
</evidence>
<proteinExistence type="inferred from homology"/>
<dbReference type="Pfam" id="PF00753">
    <property type="entry name" value="Lactamase_B"/>
    <property type="match status" value="1"/>
</dbReference>
<keyword evidence="7" id="KW-1185">Reference proteome</keyword>
<dbReference type="PANTHER" id="PTHR42978:SF6">
    <property type="entry name" value="QUORUM-QUENCHING LACTONASE YTNP-RELATED"/>
    <property type="match status" value="1"/>
</dbReference>
<accession>A0A0K1JFB0</accession>
<protein>
    <submittedName>
        <fullName evidence="6">Beta-lactamase</fullName>
    </submittedName>
</protein>
<dbReference type="STRING" id="571913.VV02_05260"/>
<dbReference type="InterPro" id="IPR001279">
    <property type="entry name" value="Metallo-B-lactamas"/>
</dbReference>
<reference evidence="6 7" key="1">
    <citation type="submission" date="2015-03" db="EMBL/GenBank/DDBJ databases">
        <title>Luteipulveratus halotolerans sp. nov., a novel actinobacterium (Dermacoccaceae) from Sarawak, Malaysia.</title>
        <authorList>
            <person name="Juboi H."/>
            <person name="Basik A."/>
            <person name="Shamsul S.S."/>
            <person name="Arnold P."/>
            <person name="Schmitt E.K."/>
            <person name="Sanglier J.-J."/>
            <person name="Yeo T."/>
        </authorList>
    </citation>
    <scope>NUCLEOTIDE SEQUENCE [LARGE SCALE GENOMIC DNA]</scope>
    <source>
        <strain evidence="6 7">MN07-A0370</strain>
    </source>
</reference>
<dbReference type="PATRIC" id="fig|571913.6.peg.1072"/>
<dbReference type="AlphaFoldDB" id="A0A0K1JFB0"/>
<dbReference type="Proteomes" id="UP000066480">
    <property type="component" value="Chromosome"/>
</dbReference>
<evidence type="ECO:0000259" key="5">
    <source>
        <dbReference type="SMART" id="SM00849"/>
    </source>
</evidence>